<dbReference type="CDD" id="cd16412">
    <property type="entry name" value="dndB"/>
    <property type="match status" value="1"/>
</dbReference>
<dbReference type="OrthoDB" id="9789139at2"/>
<dbReference type="KEGG" id="tig:THII_0697"/>
<dbReference type="InterPro" id="IPR017642">
    <property type="entry name" value="DNA_S_mod_DndB"/>
</dbReference>
<dbReference type="Pfam" id="PF14072">
    <property type="entry name" value="DndB"/>
    <property type="match status" value="1"/>
</dbReference>
<dbReference type="AlphaFoldDB" id="A0A090ADR7"/>
<evidence type="ECO:0008006" key="3">
    <source>
        <dbReference type="Google" id="ProtNLM"/>
    </source>
</evidence>
<dbReference type="Proteomes" id="UP000031623">
    <property type="component" value="Chromosome"/>
</dbReference>
<keyword evidence="2" id="KW-1185">Reference proteome</keyword>
<evidence type="ECO:0000313" key="1">
    <source>
        <dbReference type="EMBL" id="BAP54994.1"/>
    </source>
</evidence>
<reference evidence="1 2" key="1">
    <citation type="journal article" date="2014" name="ISME J.">
        <title>Ecophysiology of Thioploca ingrica as revealed by the complete genome sequence supplemented with proteomic evidence.</title>
        <authorList>
            <person name="Kojima H."/>
            <person name="Ogura Y."/>
            <person name="Yamamoto N."/>
            <person name="Togashi T."/>
            <person name="Mori H."/>
            <person name="Watanabe T."/>
            <person name="Nemoto F."/>
            <person name="Kurokawa K."/>
            <person name="Hayashi T."/>
            <person name="Fukui M."/>
        </authorList>
    </citation>
    <scope>NUCLEOTIDE SEQUENCE [LARGE SCALE GENOMIC DNA]</scope>
</reference>
<accession>A0A090ADR7</accession>
<dbReference type="EMBL" id="AP014633">
    <property type="protein sequence ID" value="BAP54994.1"/>
    <property type="molecule type" value="Genomic_DNA"/>
</dbReference>
<organism evidence="1 2">
    <name type="scientific">Thioploca ingrica</name>
    <dbReference type="NCBI Taxonomy" id="40754"/>
    <lineage>
        <taxon>Bacteria</taxon>
        <taxon>Pseudomonadati</taxon>
        <taxon>Pseudomonadota</taxon>
        <taxon>Gammaproteobacteria</taxon>
        <taxon>Thiotrichales</taxon>
        <taxon>Thiotrichaceae</taxon>
        <taxon>Thioploca</taxon>
    </lineage>
</organism>
<protein>
    <recommendedName>
        <fullName evidence="3">DGQHR domain-containing protein</fullName>
    </recommendedName>
</protein>
<sequence length="344" mass="39828">MNTESRFAIEFEQSGVRFWLCTVKCKHLAQITYVARRGVSTEEGAVQRLLNTRRIKNIKEFVLGGGIFSNGVVLNWTSDKLFRFQNNQLEFELSEDMAQIIDGQHRIEGIKQALYQKTEVGEIEIPTVFSQKQRTDVCAKIFLNINTEQHPVPKSLVYDLYSIAFPDKDYTVDRAKDIAERLHNDNDSPYYTWIKFPRENRTKGGIQLSTIITNLKKLVKREEGEFAKVQVESLERQVLLLKNYFSVFKSAYGQNWNKVHNPFIFAAGFNAAIELLGTGLLQRCFAKKNFSQEMFESLLQLDKNKLIYQSEVKGLSGEAAKDKIKSKLKEFIDKPSYQEDDYKW</sequence>
<proteinExistence type="predicted"/>
<dbReference type="STRING" id="40754.THII_0697"/>
<gene>
    <name evidence="1" type="ORF">THII_0697</name>
</gene>
<name>A0A090ADR7_9GAMM</name>
<evidence type="ECO:0000313" key="2">
    <source>
        <dbReference type="Proteomes" id="UP000031623"/>
    </source>
</evidence>
<dbReference type="HOGENOM" id="CLU_068240_0_0_6"/>
<dbReference type="InterPro" id="IPR017601">
    <property type="entry name" value="DGQHR-contain_dom"/>
</dbReference>
<dbReference type="NCBIfam" id="TIGR03187">
    <property type="entry name" value="DGQHR"/>
    <property type="match status" value="1"/>
</dbReference>